<dbReference type="InterPro" id="IPR018449">
    <property type="entry name" value="NIL_domain"/>
</dbReference>
<dbReference type="SMART" id="SM00930">
    <property type="entry name" value="NIL"/>
    <property type="match status" value="1"/>
</dbReference>
<dbReference type="Pfam" id="PF09383">
    <property type="entry name" value="NIL"/>
    <property type="match status" value="1"/>
</dbReference>
<evidence type="ECO:0000313" key="3">
    <source>
        <dbReference type="Proteomes" id="UP000304914"/>
    </source>
</evidence>
<proteinExistence type="predicted"/>
<evidence type="ECO:0000313" key="2">
    <source>
        <dbReference type="EMBL" id="VTS37917.1"/>
    </source>
</evidence>
<keyword evidence="2" id="KW-0547">Nucleotide-binding</keyword>
<name>A0A4V6L6K9_9STRE</name>
<dbReference type="Gene3D" id="3.30.70.260">
    <property type="match status" value="1"/>
</dbReference>
<gene>
    <name evidence="2" type="ORF">NCTC5385_01929</name>
</gene>
<evidence type="ECO:0000259" key="1">
    <source>
        <dbReference type="SMART" id="SM00930"/>
    </source>
</evidence>
<organism evidence="2 3">
    <name type="scientific">Streptococcus pseudoporcinus</name>
    <dbReference type="NCBI Taxonomy" id="361101"/>
    <lineage>
        <taxon>Bacteria</taxon>
        <taxon>Bacillati</taxon>
        <taxon>Bacillota</taxon>
        <taxon>Bacilli</taxon>
        <taxon>Lactobacillales</taxon>
        <taxon>Streptococcaceae</taxon>
        <taxon>Streptococcus</taxon>
    </lineage>
</organism>
<dbReference type="GO" id="GO:0005524">
    <property type="term" value="F:ATP binding"/>
    <property type="evidence" value="ECO:0007669"/>
    <property type="project" value="UniProtKB-KW"/>
</dbReference>
<feature type="domain" description="NIL" evidence="1">
    <location>
        <begin position="1"/>
        <end position="58"/>
    </location>
</feature>
<sequence>MNQIYRDYEVTANILYGNIEILDQTPVGEMILVLEGDAKNLALAEDALAKAGVDVTILKRGN</sequence>
<keyword evidence="2" id="KW-0067">ATP-binding</keyword>
<protein>
    <submittedName>
        <fullName evidence="2">D-methionine transport system ATP-binding protein</fullName>
    </submittedName>
</protein>
<dbReference type="AlphaFoldDB" id="A0A4V6L6K9"/>
<dbReference type="InterPro" id="IPR045865">
    <property type="entry name" value="ACT-like_dom_sf"/>
</dbReference>
<dbReference type="Proteomes" id="UP000304914">
    <property type="component" value="Chromosome"/>
</dbReference>
<dbReference type="SUPFAM" id="SSF55021">
    <property type="entry name" value="ACT-like"/>
    <property type="match status" value="1"/>
</dbReference>
<dbReference type="EMBL" id="LR594035">
    <property type="protein sequence ID" value="VTS37917.1"/>
    <property type="molecule type" value="Genomic_DNA"/>
</dbReference>
<reference evidence="2 3" key="1">
    <citation type="submission" date="2019-05" db="EMBL/GenBank/DDBJ databases">
        <authorList>
            <consortium name="Pathogen Informatics"/>
        </authorList>
    </citation>
    <scope>NUCLEOTIDE SEQUENCE [LARGE SCALE GENOMIC DNA]</scope>
    <source>
        <strain evidence="2 3">NCTC5385</strain>
    </source>
</reference>
<accession>A0A4V6L6K9</accession>